<evidence type="ECO:0000256" key="1">
    <source>
        <dbReference type="SAM" id="MobiDB-lite"/>
    </source>
</evidence>
<feature type="region of interest" description="Disordered" evidence="1">
    <location>
        <begin position="1"/>
        <end position="23"/>
    </location>
</feature>
<organism evidence="2 3">
    <name type="scientific">Mycena sanguinolenta</name>
    <dbReference type="NCBI Taxonomy" id="230812"/>
    <lineage>
        <taxon>Eukaryota</taxon>
        <taxon>Fungi</taxon>
        <taxon>Dikarya</taxon>
        <taxon>Basidiomycota</taxon>
        <taxon>Agaricomycotina</taxon>
        <taxon>Agaricomycetes</taxon>
        <taxon>Agaricomycetidae</taxon>
        <taxon>Agaricales</taxon>
        <taxon>Marasmiineae</taxon>
        <taxon>Mycenaceae</taxon>
        <taxon>Mycena</taxon>
    </lineage>
</organism>
<proteinExistence type="predicted"/>
<keyword evidence="3" id="KW-1185">Reference proteome</keyword>
<gene>
    <name evidence="2" type="ORF">MSAN_01960600</name>
</gene>
<reference evidence="2" key="1">
    <citation type="submission" date="2020-05" db="EMBL/GenBank/DDBJ databases">
        <title>Mycena genomes resolve the evolution of fungal bioluminescence.</title>
        <authorList>
            <person name="Tsai I.J."/>
        </authorList>
    </citation>
    <scope>NUCLEOTIDE SEQUENCE</scope>
    <source>
        <strain evidence="2">160909Yilan</strain>
    </source>
</reference>
<evidence type="ECO:0000313" key="2">
    <source>
        <dbReference type="EMBL" id="KAF7343796.1"/>
    </source>
</evidence>
<dbReference type="EMBL" id="JACAZH010000022">
    <property type="protein sequence ID" value="KAF7343796.1"/>
    <property type="molecule type" value="Genomic_DNA"/>
</dbReference>
<dbReference type="Proteomes" id="UP000623467">
    <property type="component" value="Unassembled WGS sequence"/>
</dbReference>
<sequence>MSIEPRDRVPSPSRKFNSNFPQALPPNELIASAPERIHHRHATPQFDVALSHARSSFLAILLTLLLDINFRLQLRAILLLLDSLNAESPSMFRQRMQLVFTRFSPPNSSCLLPNAFLIDALFYLLLTLLLDIEFRSQLRIILASLDTVNADDPLMFQQRMQPVFTPISHFPLT</sequence>
<comment type="caution">
    <text evidence="2">The sequence shown here is derived from an EMBL/GenBank/DDBJ whole genome shotgun (WGS) entry which is preliminary data.</text>
</comment>
<accession>A0A8H7CPS1</accession>
<dbReference type="AlphaFoldDB" id="A0A8H7CPS1"/>
<name>A0A8H7CPS1_9AGAR</name>
<protein>
    <submittedName>
        <fullName evidence="2">Uncharacterized protein</fullName>
    </submittedName>
</protein>
<evidence type="ECO:0000313" key="3">
    <source>
        <dbReference type="Proteomes" id="UP000623467"/>
    </source>
</evidence>